<comment type="caution">
    <text evidence="1">The sequence shown here is derived from an EMBL/GenBank/DDBJ whole genome shotgun (WGS) entry which is preliminary data.</text>
</comment>
<reference evidence="1 2" key="1">
    <citation type="journal article" date="2019" name="G3 (Bethesda)">
        <title>Sequencing of a Wild Apple (Malus baccata) Genome Unravels the Differences Between Cultivated and Wild Apple Species Regarding Disease Resistance and Cold Tolerance.</title>
        <authorList>
            <person name="Chen X."/>
        </authorList>
    </citation>
    <scope>NUCLEOTIDE SEQUENCE [LARGE SCALE GENOMIC DNA]</scope>
    <source>
        <strain evidence="2">cv. Shandingzi</strain>
        <tissue evidence="1">Leaves</tissue>
    </source>
</reference>
<dbReference type="GO" id="GO:0006355">
    <property type="term" value="P:regulation of DNA-templated transcription"/>
    <property type="evidence" value="ECO:0007669"/>
    <property type="project" value="InterPro"/>
</dbReference>
<dbReference type="GO" id="GO:0042644">
    <property type="term" value="C:chloroplast nucleoid"/>
    <property type="evidence" value="ECO:0007669"/>
    <property type="project" value="InterPro"/>
</dbReference>
<dbReference type="STRING" id="106549.A0A540NP81"/>
<dbReference type="PANTHER" id="PTHR37262:SF1">
    <property type="entry name" value="PROTEIN PEP-RELATED DEVELOPMENT ARRESTED 1, CHLOROPLASTIC"/>
    <property type="match status" value="1"/>
</dbReference>
<keyword evidence="2" id="KW-1185">Reference proteome</keyword>
<dbReference type="EMBL" id="VIEB01000020">
    <property type="protein sequence ID" value="TQE12330.1"/>
    <property type="molecule type" value="Genomic_DNA"/>
</dbReference>
<dbReference type="Proteomes" id="UP000315295">
    <property type="component" value="Unassembled WGS sequence"/>
</dbReference>
<dbReference type="AlphaFoldDB" id="A0A540NP81"/>
<sequence length="119" mass="13485">MDDASEEVAVEIAAQGVLRKRVNEMEAGFMMALDYMMQLVDSDQDDKLNLGKTVQAMIKNVMARKNESADHSSSDDEDATRLRAAIVYLLESFPLPRCTEMAITEFLLFVLHHRFQESV</sequence>
<evidence type="ECO:0000313" key="2">
    <source>
        <dbReference type="Proteomes" id="UP000315295"/>
    </source>
</evidence>
<dbReference type="InterPro" id="IPR038961">
    <property type="entry name" value="PRDA1"/>
</dbReference>
<dbReference type="PANTHER" id="PTHR37262">
    <property type="entry name" value="PROTEIN PEP-RELATED DEVELOPMENT ARRESTED 1, CHLOROPLASTIC"/>
    <property type="match status" value="1"/>
</dbReference>
<gene>
    <name evidence="1" type="ORF">C1H46_001983</name>
</gene>
<organism evidence="1 2">
    <name type="scientific">Malus baccata</name>
    <name type="common">Siberian crab apple</name>
    <name type="synonym">Pyrus baccata</name>
    <dbReference type="NCBI Taxonomy" id="106549"/>
    <lineage>
        <taxon>Eukaryota</taxon>
        <taxon>Viridiplantae</taxon>
        <taxon>Streptophyta</taxon>
        <taxon>Embryophyta</taxon>
        <taxon>Tracheophyta</taxon>
        <taxon>Spermatophyta</taxon>
        <taxon>Magnoliopsida</taxon>
        <taxon>eudicotyledons</taxon>
        <taxon>Gunneridae</taxon>
        <taxon>Pentapetalae</taxon>
        <taxon>rosids</taxon>
        <taxon>fabids</taxon>
        <taxon>Rosales</taxon>
        <taxon>Rosaceae</taxon>
        <taxon>Amygdaloideae</taxon>
        <taxon>Maleae</taxon>
        <taxon>Malus</taxon>
    </lineage>
</organism>
<protein>
    <submittedName>
        <fullName evidence="1">Uncharacterized protein</fullName>
    </submittedName>
</protein>
<accession>A0A540NP81</accession>
<proteinExistence type="predicted"/>
<evidence type="ECO:0000313" key="1">
    <source>
        <dbReference type="EMBL" id="TQE12330.1"/>
    </source>
</evidence>
<name>A0A540NP81_MALBA</name>